<organism evidence="1 2">
    <name type="scientific">Dreissena polymorpha</name>
    <name type="common">Zebra mussel</name>
    <name type="synonym">Mytilus polymorpha</name>
    <dbReference type="NCBI Taxonomy" id="45954"/>
    <lineage>
        <taxon>Eukaryota</taxon>
        <taxon>Metazoa</taxon>
        <taxon>Spiralia</taxon>
        <taxon>Lophotrochozoa</taxon>
        <taxon>Mollusca</taxon>
        <taxon>Bivalvia</taxon>
        <taxon>Autobranchia</taxon>
        <taxon>Heteroconchia</taxon>
        <taxon>Euheterodonta</taxon>
        <taxon>Imparidentia</taxon>
        <taxon>Neoheterodontei</taxon>
        <taxon>Myida</taxon>
        <taxon>Dreissenoidea</taxon>
        <taxon>Dreissenidae</taxon>
        <taxon>Dreissena</taxon>
    </lineage>
</organism>
<gene>
    <name evidence="1" type="ORF">DPMN_056295</name>
</gene>
<sequence>MTIQPGESLYTRSSQNQQKITGLTIRLMIPQDKERSTSSLAVRFVQCTPFRAEDDPEDKQFVKDLIEELEGRRGLRLYVPGRDDLLGTPELINNAGEIERRWMHITDS</sequence>
<comment type="caution">
    <text evidence="1">The sequence shown here is derived from an EMBL/GenBank/DDBJ whole genome shotgun (WGS) entry which is preliminary data.</text>
</comment>
<name>A0A9D4CTD4_DREPO</name>
<dbReference type="Proteomes" id="UP000828390">
    <property type="component" value="Unassembled WGS sequence"/>
</dbReference>
<evidence type="ECO:0000313" key="2">
    <source>
        <dbReference type="Proteomes" id="UP000828390"/>
    </source>
</evidence>
<protein>
    <submittedName>
        <fullName evidence="1">Uncharacterized protein</fullName>
    </submittedName>
</protein>
<keyword evidence="2" id="KW-1185">Reference proteome</keyword>
<reference evidence="1" key="1">
    <citation type="journal article" date="2019" name="bioRxiv">
        <title>The Genome of the Zebra Mussel, Dreissena polymorpha: A Resource for Invasive Species Research.</title>
        <authorList>
            <person name="McCartney M.A."/>
            <person name="Auch B."/>
            <person name="Kono T."/>
            <person name="Mallez S."/>
            <person name="Zhang Y."/>
            <person name="Obille A."/>
            <person name="Becker A."/>
            <person name="Abrahante J.E."/>
            <person name="Garbe J."/>
            <person name="Badalamenti J.P."/>
            <person name="Herman A."/>
            <person name="Mangelson H."/>
            <person name="Liachko I."/>
            <person name="Sullivan S."/>
            <person name="Sone E.D."/>
            <person name="Koren S."/>
            <person name="Silverstein K.A.T."/>
            <person name="Beckman K.B."/>
            <person name="Gohl D.M."/>
        </authorList>
    </citation>
    <scope>NUCLEOTIDE SEQUENCE</scope>
    <source>
        <strain evidence="1">Duluth1</strain>
        <tissue evidence="1">Whole animal</tissue>
    </source>
</reference>
<reference evidence="1" key="2">
    <citation type="submission" date="2020-11" db="EMBL/GenBank/DDBJ databases">
        <authorList>
            <person name="McCartney M.A."/>
            <person name="Auch B."/>
            <person name="Kono T."/>
            <person name="Mallez S."/>
            <person name="Becker A."/>
            <person name="Gohl D.M."/>
            <person name="Silverstein K.A.T."/>
            <person name="Koren S."/>
            <person name="Bechman K.B."/>
            <person name="Herman A."/>
            <person name="Abrahante J.E."/>
            <person name="Garbe J."/>
        </authorList>
    </citation>
    <scope>NUCLEOTIDE SEQUENCE</scope>
    <source>
        <strain evidence="1">Duluth1</strain>
        <tissue evidence="1">Whole animal</tissue>
    </source>
</reference>
<dbReference type="AlphaFoldDB" id="A0A9D4CTD4"/>
<dbReference type="EMBL" id="JAIWYP010000012">
    <property type="protein sequence ID" value="KAH3730312.1"/>
    <property type="molecule type" value="Genomic_DNA"/>
</dbReference>
<proteinExistence type="predicted"/>
<accession>A0A9D4CTD4</accession>
<evidence type="ECO:0000313" key="1">
    <source>
        <dbReference type="EMBL" id="KAH3730312.1"/>
    </source>
</evidence>